<evidence type="ECO:0000256" key="1">
    <source>
        <dbReference type="SAM" id="Phobius"/>
    </source>
</evidence>
<comment type="caution">
    <text evidence="3">The sequence shown here is derived from an EMBL/GenBank/DDBJ whole genome shotgun (WGS) entry which is preliminary data.</text>
</comment>
<dbReference type="PANTHER" id="PTHR42957:SF1">
    <property type="entry name" value="HELICASE MJ1565-RELATED"/>
    <property type="match status" value="1"/>
</dbReference>
<dbReference type="PANTHER" id="PTHR42957">
    <property type="entry name" value="HELICASE MJ1565-RELATED"/>
    <property type="match status" value="1"/>
</dbReference>
<sequence>MSSAQNFLLFIFGLFILNIIIFIFKKKEYKVRKLKLLTGFLILISLIEFILRSDVYLKISILSPLKDTIISNLIYIISFFSPFLFIYSLFIRDQDVIELKCPSLFKSRLGKIEIGRVMNKRRKKHKFFLSINDLERHMFVCGATGSGKSNFIQNFLLNFNKRYKIPILLVEFKGEYQYLQDVIKDLLIIKPGENFSINIFDPEGSNPEIHAERIFDILKSGQFLDNESDYSPQMEKVLIDILKIACKNENRRNWDDFFSQCKIYLENQKNKIPFLHQTITSITNRIRRFSLGPLRVIFGTKTDLKIKDLLTRNVLFDLSSIIRLGGEKEDALFFLNMVLKYLWDSNLEQGSKDYKTIRHITLIEDAQYFVPKSVTNQSKLSTYLEDIALLLRGTGECLITIATRPQISDEILANCGVLVTFKNHMQKQLMCELLNLEEEHEDYLSILEQGECLIRVNSIKRPFLLWVPHIKRNYLTSEEIDRNNKKILTTNYLKSNETEIKRLDYKKDLEYLRKLNLSEDMSVNNRKITFEKLKNFIYELHYKEKNSNDDFVDKPIDLC</sequence>
<dbReference type="InterPro" id="IPR027417">
    <property type="entry name" value="P-loop_NTPase"/>
</dbReference>
<dbReference type="Gene3D" id="3.40.50.300">
    <property type="entry name" value="P-loop containing nucleotide triphosphate hydrolases"/>
    <property type="match status" value="2"/>
</dbReference>
<feature type="domain" description="Helicase HerA central" evidence="2">
    <location>
        <begin position="112"/>
        <end position="295"/>
    </location>
</feature>
<keyword evidence="1" id="KW-0472">Membrane</keyword>
<gene>
    <name evidence="3" type="ORF">LCGC14_0642530</name>
</gene>
<dbReference type="AlphaFoldDB" id="A0A0F9TKB4"/>
<protein>
    <recommendedName>
        <fullName evidence="2">Helicase HerA central domain-containing protein</fullName>
    </recommendedName>
</protein>
<proteinExistence type="predicted"/>
<dbReference type="Pfam" id="PF01935">
    <property type="entry name" value="DUF87"/>
    <property type="match status" value="1"/>
</dbReference>
<dbReference type="InterPro" id="IPR008571">
    <property type="entry name" value="HerA-like"/>
</dbReference>
<feature type="transmembrane region" description="Helical" evidence="1">
    <location>
        <begin position="69"/>
        <end position="90"/>
    </location>
</feature>
<name>A0A0F9TKB4_9ZZZZ</name>
<evidence type="ECO:0000313" key="3">
    <source>
        <dbReference type="EMBL" id="KKN49461.1"/>
    </source>
</evidence>
<feature type="transmembrane region" description="Helical" evidence="1">
    <location>
        <begin position="6"/>
        <end position="24"/>
    </location>
</feature>
<accession>A0A0F9TKB4</accession>
<reference evidence="3" key="1">
    <citation type="journal article" date="2015" name="Nature">
        <title>Complex archaea that bridge the gap between prokaryotes and eukaryotes.</title>
        <authorList>
            <person name="Spang A."/>
            <person name="Saw J.H."/>
            <person name="Jorgensen S.L."/>
            <person name="Zaremba-Niedzwiedzka K."/>
            <person name="Martijn J."/>
            <person name="Lind A.E."/>
            <person name="van Eijk R."/>
            <person name="Schleper C."/>
            <person name="Guy L."/>
            <person name="Ettema T.J."/>
        </authorList>
    </citation>
    <scope>NUCLEOTIDE SEQUENCE</scope>
</reference>
<keyword evidence="1" id="KW-0812">Transmembrane</keyword>
<organism evidence="3">
    <name type="scientific">marine sediment metagenome</name>
    <dbReference type="NCBI Taxonomy" id="412755"/>
    <lineage>
        <taxon>unclassified sequences</taxon>
        <taxon>metagenomes</taxon>
        <taxon>ecological metagenomes</taxon>
    </lineage>
</organism>
<dbReference type="SUPFAM" id="SSF52540">
    <property type="entry name" value="P-loop containing nucleoside triphosphate hydrolases"/>
    <property type="match status" value="1"/>
</dbReference>
<evidence type="ECO:0000259" key="2">
    <source>
        <dbReference type="Pfam" id="PF01935"/>
    </source>
</evidence>
<dbReference type="InterPro" id="IPR002789">
    <property type="entry name" value="HerA_central"/>
</dbReference>
<dbReference type="EMBL" id="LAZR01001167">
    <property type="protein sequence ID" value="KKN49461.1"/>
    <property type="molecule type" value="Genomic_DNA"/>
</dbReference>
<keyword evidence="1" id="KW-1133">Transmembrane helix</keyword>
<feature type="transmembrane region" description="Helical" evidence="1">
    <location>
        <begin position="36"/>
        <end position="57"/>
    </location>
</feature>